<protein>
    <submittedName>
        <fullName evidence="2">Uncharacterized protein</fullName>
    </submittedName>
</protein>
<organism evidence="2 3">
    <name type="scientific">Petrolisthes manimaculis</name>
    <dbReference type="NCBI Taxonomy" id="1843537"/>
    <lineage>
        <taxon>Eukaryota</taxon>
        <taxon>Metazoa</taxon>
        <taxon>Ecdysozoa</taxon>
        <taxon>Arthropoda</taxon>
        <taxon>Crustacea</taxon>
        <taxon>Multicrustacea</taxon>
        <taxon>Malacostraca</taxon>
        <taxon>Eumalacostraca</taxon>
        <taxon>Eucarida</taxon>
        <taxon>Decapoda</taxon>
        <taxon>Pleocyemata</taxon>
        <taxon>Anomura</taxon>
        <taxon>Galatheoidea</taxon>
        <taxon>Porcellanidae</taxon>
        <taxon>Petrolisthes</taxon>
    </lineage>
</organism>
<dbReference type="EMBL" id="JAWZYT010001016">
    <property type="protein sequence ID" value="KAK4316502.1"/>
    <property type="molecule type" value="Genomic_DNA"/>
</dbReference>
<keyword evidence="3" id="KW-1185">Reference proteome</keyword>
<feature type="compositionally biased region" description="Basic and acidic residues" evidence="1">
    <location>
        <begin position="73"/>
        <end position="84"/>
    </location>
</feature>
<evidence type="ECO:0000313" key="2">
    <source>
        <dbReference type="EMBL" id="KAK4316502.1"/>
    </source>
</evidence>
<dbReference type="AlphaFoldDB" id="A0AAE1UAK5"/>
<name>A0AAE1UAK5_9EUCA</name>
<reference evidence="2" key="1">
    <citation type="submission" date="2023-11" db="EMBL/GenBank/DDBJ databases">
        <title>Genome assemblies of two species of porcelain crab, Petrolisthes cinctipes and Petrolisthes manimaculis (Anomura: Porcellanidae).</title>
        <authorList>
            <person name="Angst P."/>
        </authorList>
    </citation>
    <scope>NUCLEOTIDE SEQUENCE</scope>
    <source>
        <strain evidence="2">PB745_02</strain>
        <tissue evidence="2">Gill</tissue>
    </source>
</reference>
<dbReference type="Proteomes" id="UP001292094">
    <property type="component" value="Unassembled WGS sequence"/>
</dbReference>
<evidence type="ECO:0000256" key="1">
    <source>
        <dbReference type="SAM" id="MobiDB-lite"/>
    </source>
</evidence>
<evidence type="ECO:0000313" key="3">
    <source>
        <dbReference type="Proteomes" id="UP001292094"/>
    </source>
</evidence>
<accession>A0AAE1UAK5</accession>
<proteinExistence type="predicted"/>
<comment type="caution">
    <text evidence="2">The sequence shown here is derived from an EMBL/GenBank/DDBJ whole genome shotgun (WGS) entry which is preliminary data.</text>
</comment>
<feature type="region of interest" description="Disordered" evidence="1">
    <location>
        <begin position="1"/>
        <end position="122"/>
    </location>
</feature>
<feature type="compositionally biased region" description="Basic residues" evidence="1">
    <location>
        <begin position="107"/>
        <end position="122"/>
    </location>
</feature>
<gene>
    <name evidence="2" type="ORF">Pmani_012359</name>
</gene>
<sequence>MVLFGSDYGQPTTVHSSTRLFTPPTPPPLPPRFLYVLNTGTDTWVQGKKQGHRERNRDTGKEAGTQGKKQGHRERNRDTGKETGTEGGAIQQRGSSGGQVEDWEHRSKSKHRGRGLYRKKGS</sequence>